<evidence type="ECO:0000256" key="5">
    <source>
        <dbReference type="ARBA" id="ARBA00022777"/>
    </source>
</evidence>
<dbReference type="GO" id="GO:0072354">
    <property type="term" value="F:histone H3T3 kinase activity"/>
    <property type="evidence" value="ECO:0007669"/>
    <property type="project" value="TreeGrafter"/>
</dbReference>
<evidence type="ECO:0000313" key="11">
    <source>
        <dbReference type="EMBL" id="GMM44990.1"/>
    </source>
</evidence>
<dbReference type="AlphaFoldDB" id="A0AAV5R176"/>
<feature type="compositionally biased region" description="Low complexity" evidence="9">
    <location>
        <begin position="271"/>
        <end position="287"/>
    </location>
</feature>
<keyword evidence="5" id="KW-0418">Kinase</keyword>
<dbReference type="EMBL" id="BTGB01000001">
    <property type="protein sequence ID" value="GMM44990.1"/>
    <property type="molecule type" value="Genomic_DNA"/>
</dbReference>
<dbReference type="PANTHER" id="PTHR24419:SF18">
    <property type="entry name" value="SERINE_THREONINE-PROTEIN KINASE HASPIN"/>
    <property type="match status" value="1"/>
</dbReference>
<evidence type="ECO:0000256" key="3">
    <source>
        <dbReference type="ARBA" id="ARBA00022679"/>
    </source>
</evidence>
<evidence type="ECO:0000256" key="7">
    <source>
        <dbReference type="ARBA" id="ARBA00047899"/>
    </source>
</evidence>
<reference evidence="11 12" key="1">
    <citation type="journal article" date="2023" name="Elife">
        <title>Identification of key yeast species and microbe-microbe interactions impacting larval growth of Drosophila in the wild.</title>
        <authorList>
            <person name="Mure A."/>
            <person name="Sugiura Y."/>
            <person name="Maeda R."/>
            <person name="Honda K."/>
            <person name="Sakurai N."/>
            <person name="Takahashi Y."/>
            <person name="Watada M."/>
            <person name="Katoh T."/>
            <person name="Gotoh A."/>
            <person name="Gotoh Y."/>
            <person name="Taniguchi I."/>
            <person name="Nakamura K."/>
            <person name="Hayashi T."/>
            <person name="Katayama T."/>
            <person name="Uemura T."/>
            <person name="Hattori Y."/>
        </authorList>
    </citation>
    <scope>NUCLEOTIDE SEQUENCE [LARGE SCALE GENOMIC DNA]</scope>
    <source>
        <strain evidence="11 12">PK-24</strain>
    </source>
</reference>
<dbReference type="GO" id="GO:0005634">
    <property type="term" value="C:nucleus"/>
    <property type="evidence" value="ECO:0007669"/>
    <property type="project" value="TreeGrafter"/>
</dbReference>
<dbReference type="Pfam" id="PF12330">
    <property type="entry name" value="Haspin_kinase"/>
    <property type="match status" value="1"/>
</dbReference>
<feature type="region of interest" description="Disordered" evidence="9">
    <location>
        <begin position="265"/>
        <end position="296"/>
    </location>
</feature>
<evidence type="ECO:0000256" key="6">
    <source>
        <dbReference type="ARBA" id="ARBA00022840"/>
    </source>
</evidence>
<dbReference type="GO" id="GO:0000278">
    <property type="term" value="P:mitotic cell cycle"/>
    <property type="evidence" value="ECO:0007669"/>
    <property type="project" value="TreeGrafter"/>
</dbReference>
<comment type="catalytic activity">
    <reaction evidence="8">
        <text>L-seryl-[protein] + ATP = O-phospho-L-seryl-[protein] + ADP + H(+)</text>
        <dbReference type="Rhea" id="RHEA:17989"/>
        <dbReference type="Rhea" id="RHEA-COMP:9863"/>
        <dbReference type="Rhea" id="RHEA-COMP:11604"/>
        <dbReference type="ChEBI" id="CHEBI:15378"/>
        <dbReference type="ChEBI" id="CHEBI:29999"/>
        <dbReference type="ChEBI" id="CHEBI:30616"/>
        <dbReference type="ChEBI" id="CHEBI:83421"/>
        <dbReference type="ChEBI" id="CHEBI:456216"/>
        <dbReference type="EC" id="2.7.11.1"/>
    </reaction>
</comment>
<dbReference type="Gene3D" id="1.10.510.10">
    <property type="entry name" value="Transferase(Phosphotransferase) domain 1"/>
    <property type="match status" value="1"/>
</dbReference>
<dbReference type="InterPro" id="IPR024604">
    <property type="entry name" value="GSG2_C"/>
</dbReference>
<feature type="domain" description="Serine/threonine-protein kinase haspin C-terminal" evidence="10">
    <location>
        <begin position="642"/>
        <end position="762"/>
    </location>
</feature>
<proteinExistence type="predicted"/>
<dbReference type="SUPFAM" id="SSF56112">
    <property type="entry name" value="Protein kinase-like (PK-like)"/>
    <property type="match status" value="1"/>
</dbReference>
<evidence type="ECO:0000256" key="8">
    <source>
        <dbReference type="ARBA" id="ARBA00048679"/>
    </source>
</evidence>
<evidence type="ECO:0000256" key="1">
    <source>
        <dbReference type="ARBA" id="ARBA00012513"/>
    </source>
</evidence>
<dbReference type="InterPro" id="IPR011009">
    <property type="entry name" value="Kinase-like_dom_sf"/>
</dbReference>
<comment type="caution">
    <text evidence="11">The sequence shown here is derived from an EMBL/GenBank/DDBJ whole genome shotgun (WGS) entry which is preliminary data.</text>
</comment>
<dbReference type="Proteomes" id="UP001378960">
    <property type="component" value="Unassembled WGS sequence"/>
</dbReference>
<feature type="region of interest" description="Disordered" evidence="9">
    <location>
        <begin position="196"/>
        <end position="222"/>
    </location>
</feature>
<dbReference type="GO" id="GO:0005524">
    <property type="term" value="F:ATP binding"/>
    <property type="evidence" value="ECO:0007669"/>
    <property type="project" value="UniProtKB-KW"/>
</dbReference>
<gene>
    <name evidence="11" type="ORF">DAPK24_015650</name>
</gene>
<feature type="compositionally biased region" description="Low complexity" evidence="9">
    <location>
        <begin position="150"/>
        <end position="173"/>
    </location>
</feature>
<keyword evidence="4" id="KW-0547">Nucleotide-binding</keyword>
<evidence type="ECO:0000259" key="10">
    <source>
        <dbReference type="SMART" id="SM01331"/>
    </source>
</evidence>
<keyword evidence="12" id="KW-1185">Reference proteome</keyword>
<name>A0AAV5R176_PICKL</name>
<keyword evidence="6" id="KW-0067">ATP-binding</keyword>
<evidence type="ECO:0000313" key="12">
    <source>
        <dbReference type="Proteomes" id="UP001378960"/>
    </source>
</evidence>
<keyword evidence="2" id="KW-0723">Serine/threonine-protein kinase</keyword>
<protein>
    <recommendedName>
        <fullName evidence="1">non-specific serine/threonine protein kinase</fullName>
        <ecNumber evidence="1">2.7.11.1</ecNumber>
    </recommendedName>
</protein>
<evidence type="ECO:0000256" key="4">
    <source>
        <dbReference type="ARBA" id="ARBA00022741"/>
    </source>
</evidence>
<evidence type="ECO:0000256" key="9">
    <source>
        <dbReference type="SAM" id="MobiDB-lite"/>
    </source>
</evidence>
<feature type="compositionally biased region" description="Low complexity" evidence="9">
    <location>
        <begin position="124"/>
        <end position="136"/>
    </location>
</feature>
<evidence type="ECO:0000256" key="2">
    <source>
        <dbReference type="ARBA" id="ARBA00022527"/>
    </source>
</evidence>
<sequence>MSRLSTTSASLALSAILDDNTNNNNINNNTNNGSNTTVSLISSKSTFSNSNNSNSFINIHVSPTHRKATRLTMQSYFDKENNNRLSSNSDKLLSPKSQLTPLKQSNQNLLNRQSLPNSIISSKSFKSVSTTESVKSPLKRNNINRRSHLSQSSKSTYSSYSSSKSNNDINHSNNENRHSIDKTLVNDQIEMKNLNESNQMNKSTQKNTPNIHSKQQTADLSSLDDSFQDETLYMQSESTKSIRKSSSFRTLRNSLSMKSLASTLNIKQDLNPNTSSNTSSNNNPTTNHPDRRKSLNIKMKKKMSLENIRSFLSNNRYSMSYDNSNDYKNNISLPIMQPQTKDKIRNRLRNSTSIVSISSFTSDDHNTTIHSNTNSHNTNNINHNHNHNHHHHHHNSSIPVDVNHLNILLKLCNQQKIISFKSYMNKYQASNNRKHLTLVKNNVTSDNLILHEFTNNKNTNMNINLNDHENSFQSDVKYSSVWKIIPFDLDNSTMSKIIQELALTIAMSTKEGFVSIISATVVSGSLPNSIIDIIDNNYPNLNLNSNDHYLIMKLKYGGISLNKFKIQSWQDASIIFKNILNTICIGSNENYEHRDLNFDNILIKQLSNENDESNRFQITIIDHALARGIVSNQLMFRNLFDAEFFKGNGEYRHTIYKLMRRAASSSTLTNNLTSSTNSSNSSISHSISTLSINTLSSDTNIDWSKSYPIFDLLWVHYLLHIIIYEKNLKPIKMNPIMKRNGRSMNNSNEVTKEIIAYERLLQGYRMVEPAVLFGHRKNKFMRHVNNVHEFKDWFLGI</sequence>
<dbReference type="SMART" id="SM01331">
    <property type="entry name" value="DUF3635"/>
    <property type="match status" value="1"/>
</dbReference>
<dbReference type="PANTHER" id="PTHR24419">
    <property type="entry name" value="INTERLEUKIN-1 RECEPTOR-ASSOCIATED KINASE"/>
    <property type="match status" value="1"/>
</dbReference>
<organism evidence="11 12">
    <name type="scientific">Pichia kluyveri</name>
    <name type="common">Yeast</name>
    <dbReference type="NCBI Taxonomy" id="36015"/>
    <lineage>
        <taxon>Eukaryota</taxon>
        <taxon>Fungi</taxon>
        <taxon>Dikarya</taxon>
        <taxon>Ascomycota</taxon>
        <taxon>Saccharomycotina</taxon>
        <taxon>Pichiomycetes</taxon>
        <taxon>Pichiales</taxon>
        <taxon>Pichiaceae</taxon>
        <taxon>Pichia</taxon>
    </lineage>
</organism>
<keyword evidence="3" id="KW-0808">Transferase</keyword>
<feature type="region of interest" description="Disordered" evidence="9">
    <location>
        <begin position="124"/>
        <end position="179"/>
    </location>
</feature>
<dbReference type="GO" id="GO:0035556">
    <property type="term" value="P:intracellular signal transduction"/>
    <property type="evidence" value="ECO:0007669"/>
    <property type="project" value="TreeGrafter"/>
</dbReference>
<dbReference type="EC" id="2.7.11.1" evidence="1"/>
<comment type="catalytic activity">
    <reaction evidence="7">
        <text>L-threonyl-[protein] + ATP = O-phospho-L-threonyl-[protein] + ADP + H(+)</text>
        <dbReference type="Rhea" id="RHEA:46608"/>
        <dbReference type="Rhea" id="RHEA-COMP:11060"/>
        <dbReference type="Rhea" id="RHEA-COMP:11605"/>
        <dbReference type="ChEBI" id="CHEBI:15378"/>
        <dbReference type="ChEBI" id="CHEBI:30013"/>
        <dbReference type="ChEBI" id="CHEBI:30616"/>
        <dbReference type="ChEBI" id="CHEBI:61977"/>
        <dbReference type="ChEBI" id="CHEBI:456216"/>
        <dbReference type="EC" id="2.7.11.1"/>
    </reaction>
</comment>
<dbReference type="GO" id="GO:0005737">
    <property type="term" value="C:cytoplasm"/>
    <property type="evidence" value="ECO:0007669"/>
    <property type="project" value="TreeGrafter"/>
</dbReference>
<accession>A0AAV5R176</accession>